<protein>
    <submittedName>
        <fullName evidence="1">Uncharacterized protein</fullName>
    </submittedName>
</protein>
<evidence type="ECO:0000313" key="1">
    <source>
        <dbReference type="EMBL" id="KAG2378583.1"/>
    </source>
</evidence>
<keyword evidence="2" id="KW-1185">Reference proteome</keyword>
<dbReference type="RefSeq" id="XP_044545845.1">
    <property type="nucleotide sequence ID" value="XM_044698275.1"/>
</dbReference>
<name>A0AA88KI73_NAELO</name>
<gene>
    <name evidence="1" type="ORF">C9374_008222</name>
</gene>
<evidence type="ECO:0000313" key="2">
    <source>
        <dbReference type="Proteomes" id="UP000816034"/>
    </source>
</evidence>
<dbReference type="AlphaFoldDB" id="A0AA88KI73"/>
<sequence length="114" mass="13011">MGTTKKGDTFLEGLNIDTQDKYINMEEMPCLRILFCPNMDTSKLDLQFMKQNYSNIGPTTRSLNDVFSAFNKNHTLLVIGASEILACLNENRNSQDHQLRIKIWNKLCPNSPAK</sequence>
<accession>A0AA88KI73</accession>
<comment type="caution">
    <text evidence="1">The sequence shown here is derived from an EMBL/GenBank/DDBJ whole genome shotgun (WGS) entry which is preliminary data.</text>
</comment>
<organism evidence="1 2">
    <name type="scientific">Naegleria lovaniensis</name>
    <name type="common">Amoeba</name>
    <dbReference type="NCBI Taxonomy" id="51637"/>
    <lineage>
        <taxon>Eukaryota</taxon>
        <taxon>Discoba</taxon>
        <taxon>Heterolobosea</taxon>
        <taxon>Tetramitia</taxon>
        <taxon>Eutetramitia</taxon>
        <taxon>Vahlkampfiidae</taxon>
        <taxon>Naegleria</taxon>
    </lineage>
</organism>
<dbReference type="EMBL" id="PYSW02000032">
    <property type="protein sequence ID" value="KAG2378583.1"/>
    <property type="molecule type" value="Genomic_DNA"/>
</dbReference>
<dbReference type="GeneID" id="68100676"/>
<proteinExistence type="predicted"/>
<reference evidence="1 2" key="1">
    <citation type="journal article" date="2018" name="BMC Genomics">
        <title>The genome of Naegleria lovaniensis, the basis for a comparative approach to unravel pathogenicity factors of the human pathogenic amoeba N. fowleri.</title>
        <authorList>
            <person name="Liechti N."/>
            <person name="Schurch N."/>
            <person name="Bruggmann R."/>
            <person name="Wittwer M."/>
        </authorList>
    </citation>
    <scope>NUCLEOTIDE SEQUENCE [LARGE SCALE GENOMIC DNA]</scope>
    <source>
        <strain evidence="1 2">ATCC 30569</strain>
    </source>
</reference>
<dbReference type="Proteomes" id="UP000816034">
    <property type="component" value="Unassembled WGS sequence"/>
</dbReference>